<proteinExistence type="predicted"/>
<feature type="compositionally biased region" description="Basic and acidic residues" evidence="1">
    <location>
        <begin position="218"/>
        <end position="238"/>
    </location>
</feature>
<evidence type="ECO:0000313" key="4">
    <source>
        <dbReference type="Proteomes" id="UP000824890"/>
    </source>
</evidence>
<feature type="compositionally biased region" description="Low complexity" evidence="1">
    <location>
        <begin position="246"/>
        <end position="257"/>
    </location>
</feature>
<dbReference type="Proteomes" id="UP000824890">
    <property type="component" value="Unassembled WGS sequence"/>
</dbReference>
<feature type="domain" description="Zinc knuckle CX2CX4HX4C" evidence="2">
    <location>
        <begin position="5"/>
        <end position="49"/>
    </location>
</feature>
<feature type="compositionally biased region" description="Basic and acidic residues" evidence="1">
    <location>
        <begin position="129"/>
        <end position="143"/>
    </location>
</feature>
<feature type="compositionally biased region" description="Basic and acidic residues" evidence="1">
    <location>
        <begin position="106"/>
        <end position="120"/>
    </location>
</feature>
<sequence length="343" mass="39093">MINALKPLIMRVDIELPSKAVVEVELEYENLQKHCFFCKSLTHEEGDCNFRPPARYPSDGRRDLGISQLNTLEIIEDGKRRQEDRRLARQHQASQRSGARWTNYKLAEDRAPRSYSREVASRAGSERSSGFEENRRRFDDRTYLRRRSPSPSRQISPRRSAQNHDLPRHSESGSRPPDPVVRTPRGSLSKEANSKSYQSPPGNSGGGQRKSPLASRLSDPRTREGTSEERTSAKERLSVHTRRTSRSMQEVSSSSQSKHLQDVEVRYLEDTPIPEAAGILNHPSSSNGDWALVKGHPFERSVRIESMFLYALDRSSRNLRAGNKTKTLSKQIFLSSQRQQAKE</sequence>
<evidence type="ECO:0000259" key="2">
    <source>
        <dbReference type="Pfam" id="PF14392"/>
    </source>
</evidence>
<feature type="region of interest" description="Disordered" evidence="1">
    <location>
        <begin position="80"/>
        <end position="259"/>
    </location>
</feature>
<accession>A0ABQ8D234</accession>
<comment type="caution">
    <text evidence="3">The sequence shown here is derived from an EMBL/GenBank/DDBJ whole genome shotgun (WGS) entry which is preliminary data.</text>
</comment>
<organism evidence="3 4">
    <name type="scientific">Brassica napus</name>
    <name type="common">Rape</name>
    <dbReference type="NCBI Taxonomy" id="3708"/>
    <lineage>
        <taxon>Eukaryota</taxon>
        <taxon>Viridiplantae</taxon>
        <taxon>Streptophyta</taxon>
        <taxon>Embryophyta</taxon>
        <taxon>Tracheophyta</taxon>
        <taxon>Spermatophyta</taxon>
        <taxon>Magnoliopsida</taxon>
        <taxon>eudicotyledons</taxon>
        <taxon>Gunneridae</taxon>
        <taxon>Pentapetalae</taxon>
        <taxon>rosids</taxon>
        <taxon>malvids</taxon>
        <taxon>Brassicales</taxon>
        <taxon>Brassicaceae</taxon>
        <taxon>Brassiceae</taxon>
        <taxon>Brassica</taxon>
    </lineage>
</organism>
<feature type="compositionally biased region" description="Low complexity" evidence="1">
    <location>
        <begin position="149"/>
        <end position="160"/>
    </location>
</feature>
<feature type="compositionally biased region" description="Polar residues" evidence="1">
    <location>
        <begin position="190"/>
        <end position="202"/>
    </location>
</feature>
<reference evidence="3 4" key="1">
    <citation type="submission" date="2021-05" db="EMBL/GenBank/DDBJ databases">
        <title>Genome Assembly of Synthetic Allotetraploid Brassica napus Reveals Homoeologous Exchanges between Subgenomes.</title>
        <authorList>
            <person name="Davis J.T."/>
        </authorList>
    </citation>
    <scope>NUCLEOTIDE SEQUENCE [LARGE SCALE GENOMIC DNA]</scope>
    <source>
        <strain evidence="4">cv. Da-Ae</strain>
        <tissue evidence="3">Seedling</tissue>
    </source>
</reference>
<evidence type="ECO:0000313" key="3">
    <source>
        <dbReference type="EMBL" id="KAH0923416.1"/>
    </source>
</evidence>
<gene>
    <name evidence="3" type="ORF">HID58_023434</name>
</gene>
<name>A0ABQ8D234_BRANA</name>
<dbReference type="EMBL" id="JAGKQM010000006">
    <property type="protein sequence ID" value="KAH0923416.1"/>
    <property type="molecule type" value="Genomic_DNA"/>
</dbReference>
<protein>
    <recommendedName>
        <fullName evidence="2">Zinc knuckle CX2CX4HX4C domain-containing protein</fullName>
    </recommendedName>
</protein>
<evidence type="ECO:0000256" key="1">
    <source>
        <dbReference type="SAM" id="MobiDB-lite"/>
    </source>
</evidence>
<dbReference type="InterPro" id="IPR025836">
    <property type="entry name" value="Zn_knuckle_CX2CX4HX4C"/>
</dbReference>
<dbReference type="Pfam" id="PF14392">
    <property type="entry name" value="zf-CCHC_4"/>
    <property type="match status" value="1"/>
</dbReference>
<keyword evidence="4" id="KW-1185">Reference proteome</keyword>